<reference evidence="7" key="1">
    <citation type="journal article" date="2019" name="Int. J. Syst. Evol. Microbiol.">
        <title>The Global Catalogue of Microorganisms (GCM) 10K type strain sequencing project: providing services to taxonomists for standard genome sequencing and annotation.</title>
        <authorList>
            <consortium name="The Broad Institute Genomics Platform"/>
            <consortium name="The Broad Institute Genome Sequencing Center for Infectious Disease"/>
            <person name="Wu L."/>
            <person name="Ma J."/>
        </authorList>
    </citation>
    <scope>NUCLEOTIDE SEQUENCE [LARGE SCALE GENOMIC DNA]</scope>
    <source>
        <strain evidence="7">SYNS20</strain>
    </source>
</reference>
<evidence type="ECO:0000256" key="4">
    <source>
        <dbReference type="SAM" id="Phobius"/>
    </source>
</evidence>
<evidence type="ECO:0000313" key="6">
    <source>
        <dbReference type="EMBL" id="MFC7309834.1"/>
    </source>
</evidence>
<keyword evidence="2" id="KW-0804">Transcription</keyword>
<dbReference type="RefSeq" id="WP_381839217.1">
    <property type="nucleotide sequence ID" value="NZ_JBHTCF010000025.1"/>
</dbReference>
<dbReference type="Pfam" id="PF13490">
    <property type="entry name" value="zf-HC2"/>
    <property type="match status" value="1"/>
</dbReference>
<feature type="region of interest" description="Disordered" evidence="3">
    <location>
        <begin position="66"/>
        <end position="126"/>
    </location>
</feature>
<keyword evidence="7" id="KW-1185">Reference proteome</keyword>
<gene>
    <name evidence="6" type="ORF">ACFQVC_37165</name>
</gene>
<organism evidence="6 7">
    <name type="scientific">Streptomyces monticola</name>
    <dbReference type="NCBI Taxonomy" id="2666263"/>
    <lineage>
        <taxon>Bacteria</taxon>
        <taxon>Bacillati</taxon>
        <taxon>Actinomycetota</taxon>
        <taxon>Actinomycetes</taxon>
        <taxon>Kitasatosporales</taxon>
        <taxon>Streptomycetaceae</taxon>
        <taxon>Streptomyces</taxon>
    </lineage>
</organism>
<protein>
    <submittedName>
        <fullName evidence="6">Zf-HC2 domain-containing protein</fullName>
    </submittedName>
</protein>
<evidence type="ECO:0000313" key="7">
    <source>
        <dbReference type="Proteomes" id="UP001596523"/>
    </source>
</evidence>
<evidence type="ECO:0000259" key="5">
    <source>
        <dbReference type="Pfam" id="PF13490"/>
    </source>
</evidence>
<sequence length="297" mass="31510">MSGYESQGFRDHQGGESVHDAVGAYALGILDGAEATAFERHLARCDSCARELAELSPMEPMLAALAGREEPGPSPSSTPSLPRRPQPLSQSQSQSASQSQSQSQSQAQSQSLSPSQPSPRLLGGLVDEVERRRAAGRRRTLYLVAAAAALIVGGPLAVMAATGGDDGTRTPEAHETSPAKDAFFHHMEEKVAATDSATDVTATVGMEKKPWGTHTVLELKNVKGPLKCSLVAVGKDGERETVTSWSVPKSGYGIENSPDKWSRSPLYVHGGAALDRNDIDHFEVRTVDGRSLVEVDA</sequence>
<comment type="caution">
    <text evidence="6">The sequence shown here is derived from an EMBL/GenBank/DDBJ whole genome shotgun (WGS) entry which is preliminary data.</text>
</comment>
<dbReference type="EMBL" id="JBHTCF010000025">
    <property type="protein sequence ID" value="MFC7309834.1"/>
    <property type="molecule type" value="Genomic_DNA"/>
</dbReference>
<dbReference type="Proteomes" id="UP001596523">
    <property type="component" value="Unassembled WGS sequence"/>
</dbReference>
<keyword evidence="1" id="KW-0805">Transcription regulation</keyword>
<dbReference type="InterPro" id="IPR027383">
    <property type="entry name" value="Znf_put"/>
</dbReference>
<feature type="domain" description="Putative zinc-finger" evidence="5">
    <location>
        <begin position="17"/>
        <end position="49"/>
    </location>
</feature>
<keyword evidence="4" id="KW-0812">Transmembrane</keyword>
<feature type="compositionally biased region" description="Low complexity" evidence="3">
    <location>
        <begin position="75"/>
        <end position="122"/>
    </location>
</feature>
<keyword evidence="4" id="KW-1133">Transmembrane helix</keyword>
<proteinExistence type="predicted"/>
<evidence type="ECO:0000256" key="1">
    <source>
        <dbReference type="ARBA" id="ARBA00023015"/>
    </source>
</evidence>
<keyword evidence="4" id="KW-0472">Membrane</keyword>
<name>A0ABW2JUI0_9ACTN</name>
<dbReference type="InterPro" id="IPR041916">
    <property type="entry name" value="Anti_sigma_zinc_sf"/>
</dbReference>
<evidence type="ECO:0000256" key="3">
    <source>
        <dbReference type="SAM" id="MobiDB-lite"/>
    </source>
</evidence>
<accession>A0ABW2JUI0</accession>
<dbReference type="Gene3D" id="1.10.10.1320">
    <property type="entry name" value="Anti-sigma factor, zinc-finger domain"/>
    <property type="match status" value="1"/>
</dbReference>
<feature type="transmembrane region" description="Helical" evidence="4">
    <location>
        <begin position="141"/>
        <end position="161"/>
    </location>
</feature>
<evidence type="ECO:0000256" key="2">
    <source>
        <dbReference type="ARBA" id="ARBA00023163"/>
    </source>
</evidence>